<accession>A0A0A3II67</accession>
<dbReference type="AlphaFoldDB" id="A0A0A3II67"/>
<keyword evidence="1" id="KW-0472">Membrane</keyword>
<dbReference type="STRING" id="1220589.CD32_12845"/>
<dbReference type="RefSeq" id="WP_036155187.1">
    <property type="nucleotide sequence ID" value="NZ_AVCX01000005.1"/>
</dbReference>
<evidence type="ECO:0000313" key="3">
    <source>
        <dbReference type="Proteomes" id="UP000030437"/>
    </source>
</evidence>
<keyword evidence="1" id="KW-0812">Transmembrane</keyword>
<keyword evidence="1" id="KW-1133">Transmembrane helix</keyword>
<feature type="transmembrane region" description="Helical" evidence="1">
    <location>
        <begin position="33"/>
        <end position="60"/>
    </location>
</feature>
<dbReference type="OrthoDB" id="9995932at2"/>
<dbReference type="EMBL" id="JPVP01000056">
    <property type="protein sequence ID" value="KGR84466.1"/>
    <property type="molecule type" value="Genomic_DNA"/>
</dbReference>
<evidence type="ECO:0000256" key="1">
    <source>
        <dbReference type="SAM" id="Phobius"/>
    </source>
</evidence>
<proteinExistence type="predicted"/>
<protein>
    <submittedName>
        <fullName evidence="2">Uncharacterized protein</fullName>
    </submittedName>
</protein>
<feature type="transmembrane region" description="Helical" evidence="1">
    <location>
        <begin position="7"/>
        <end position="27"/>
    </location>
</feature>
<dbReference type="Proteomes" id="UP000030437">
    <property type="component" value="Unassembled WGS sequence"/>
</dbReference>
<sequence>MAVYKMSCMCAAFNIIVLISYFALIVIEAGVLAGIVLLGIIFFPLVTFAGIMLGIGALVLKEPRMKSLIAVAVNSVYPVGSFYLFKLF</sequence>
<comment type="caution">
    <text evidence="2">The sequence shown here is derived from an EMBL/GenBank/DDBJ whole genome shotgun (WGS) entry which is preliminary data.</text>
</comment>
<reference evidence="2 3" key="1">
    <citation type="submission" date="2014-02" db="EMBL/GenBank/DDBJ databases">
        <title>Draft genome sequence of Lysinibacillus odysseyi NBRC 100172.</title>
        <authorList>
            <person name="Zhang F."/>
            <person name="Wang G."/>
            <person name="Zhang L."/>
        </authorList>
    </citation>
    <scope>NUCLEOTIDE SEQUENCE [LARGE SCALE GENOMIC DNA]</scope>
    <source>
        <strain evidence="2 3">NBRC 100172</strain>
    </source>
</reference>
<keyword evidence="3" id="KW-1185">Reference proteome</keyword>
<organism evidence="2 3">
    <name type="scientific">Lysinibacillus odysseyi 34hs-1 = NBRC 100172</name>
    <dbReference type="NCBI Taxonomy" id="1220589"/>
    <lineage>
        <taxon>Bacteria</taxon>
        <taxon>Bacillati</taxon>
        <taxon>Bacillota</taxon>
        <taxon>Bacilli</taxon>
        <taxon>Bacillales</taxon>
        <taxon>Bacillaceae</taxon>
        <taxon>Lysinibacillus</taxon>
    </lineage>
</organism>
<evidence type="ECO:0000313" key="2">
    <source>
        <dbReference type="EMBL" id="KGR84466.1"/>
    </source>
</evidence>
<name>A0A0A3II67_9BACI</name>
<feature type="transmembrane region" description="Helical" evidence="1">
    <location>
        <begin position="67"/>
        <end position="85"/>
    </location>
</feature>
<gene>
    <name evidence="2" type="ORF">CD32_12845</name>
</gene>